<dbReference type="EMBL" id="LBVC01000017">
    <property type="protein sequence ID" value="KKQ78569.1"/>
    <property type="molecule type" value="Genomic_DNA"/>
</dbReference>
<dbReference type="AlphaFoldDB" id="A0A0G0MY47"/>
<gene>
    <name evidence="1" type="ORF">US99_C0017G0002</name>
</gene>
<evidence type="ECO:0000313" key="1">
    <source>
        <dbReference type="EMBL" id="KKQ78569.1"/>
    </source>
</evidence>
<evidence type="ECO:0000313" key="2">
    <source>
        <dbReference type="Proteomes" id="UP000034324"/>
    </source>
</evidence>
<comment type="caution">
    <text evidence="1">The sequence shown here is derived from an EMBL/GenBank/DDBJ whole genome shotgun (WGS) entry which is preliminary data.</text>
</comment>
<proteinExistence type="predicted"/>
<name>A0A0G0MY47_9BACT</name>
<protein>
    <submittedName>
        <fullName evidence="1">Uncharacterized protein</fullName>
    </submittedName>
</protein>
<accession>A0A0G0MY47</accession>
<reference evidence="1 2" key="1">
    <citation type="journal article" date="2015" name="Nature">
        <title>rRNA introns, odd ribosomes, and small enigmatic genomes across a large radiation of phyla.</title>
        <authorList>
            <person name="Brown C.T."/>
            <person name="Hug L.A."/>
            <person name="Thomas B.C."/>
            <person name="Sharon I."/>
            <person name="Castelle C.J."/>
            <person name="Singh A."/>
            <person name="Wilkins M.J."/>
            <person name="Williams K.H."/>
            <person name="Banfield J.F."/>
        </authorList>
    </citation>
    <scope>NUCLEOTIDE SEQUENCE [LARGE SCALE GENOMIC DNA]</scope>
</reference>
<dbReference type="Proteomes" id="UP000034324">
    <property type="component" value="Unassembled WGS sequence"/>
</dbReference>
<organism evidence="1 2">
    <name type="scientific">Candidatus Daviesbacteria bacterium GW2011_GWF2_38_6</name>
    <dbReference type="NCBI Taxonomy" id="1618432"/>
    <lineage>
        <taxon>Bacteria</taxon>
        <taxon>Candidatus Daviesiibacteriota</taxon>
    </lineage>
</organism>
<sequence>MGIEGDKMWRVGYAILSHVLMPRTVHFDEASRRRSGDAVGFSFRFTTDFLTNVAMVSLGIWGLGMKAAYTLGAEVGYHGPDVLRAVKRRF</sequence>